<dbReference type="InterPro" id="IPR001128">
    <property type="entry name" value="Cyt_P450"/>
</dbReference>
<dbReference type="InterPro" id="IPR036396">
    <property type="entry name" value="Cyt_P450_sf"/>
</dbReference>
<gene>
    <name evidence="8" type="primary">CYP27B1</name>
    <name evidence="8" type="ORF">L345_09279</name>
</gene>
<dbReference type="SUPFAM" id="SSF48264">
    <property type="entry name" value="Cytochrome P450"/>
    <property type="match status" value="1"/>
</dbReference>
<reference evidence="8 9" key="1">
    <citation type="journal article" date="2013" name="Proc. Natl. Acad. Sci. U.S.A.">
        <title>The king cobra genome reveals dynamic gene evolution and adaptation in the snake venom system.</title>
        <authorList>
            <person name="Vonk F.J."/>
            <person name="Casewell N.R."/>
            <person name="Henkel C.V."/>
            <person name="Heimberg A.M."/>
            <person name="Jansen H.J."/>
            <person name="McCleary R.J."/>
            <person name="Kerkkamp H.M."/>
            <person name="Vos R.A."/>
            <person name="Guerreiro I."/>
            <person name="Calvete J.J."/>
            <person name="Wuster W."/>
            <person name="Woods A.E."/>
            <person name="Logan J.M."/>
            <person name="Harrison R.A."/>
            <person name="Castoe T.A."/>
            <person name="de Koning A.P."/>
            <person name="Pollock D.D."/>
            <person name="Yandell M."/>
            <person name="Calderon D."/>
            <person name="Renjifo C."/>
            <person name="Currier R.B."/>
            <person name="Salgado D."/>
            <person name="Pla D."/>
            <person name="Sanz L."/>
            <person name="Hyder A.S."/>
            <person name="Ribeiro J.M."/>
            <person name="Arntzen J.W."/>
            <person name="van den Thillart G.E."/>
            <person name="Boetzer M."/>
            <person name="Pirovano W."/>
            <person name="Dirks R.P."/>
            <person name="Spaink H.P."/>
            <person name="Duboule D."/>
            <person name="McGlinn E."/>
            <person name="Kini R.M."/>
            <person name="Richardson M.K."/>
        </authorList>
    </citation>
    <scope>NUCLEOTIDE SEQUENCE</scope>
    <source>
        <tissue evidence="8">Blood</tissue>
    </source>
</reference>
<dbReference type="GO" id="GO:0016705">
    <property type="term" value="F:oxidoreductase activity, acting on paired donors, with incorporation or reduction of molecular oxygen"/>
    <property type="evidence" value="ECO:0007669"/>
    <property type="project" value="InterPro"/>
</dbReference>
<proteinExistence type="inferred from homology"/>
<evidence type="ECO:0000256" key="3">
    <source>
        <dbReference type="ARBA" id="ARBA00022617"/>
    </source>
</evidence>
<dbReference type="GO" id="GO:0005743">
    <property type="term" value="C:mitochondrial inner membrane"/>
    <property type="evidence" value="ECO:0007669"/>
    <property type="project" value="TreeGrafter"/>
</dbReference>
<keyword evidence="5" id="KW-0560">Oxidoreductase</keyword>
<dbReference type="PRINTS" id="PR00385">
    <property type="entry name" value="P450"/>
</dbReference>
<dbReference type="GO" id="GO:0005506">
    <property type="term" value="F:iron ion binding"/>
    <property type="evidence" value="ECO:0007669"/>
    <property type="project" value="InterPro"/>
</dbReference>
<evidence type="ECO:0000256" key="4">
    <source>
        <dbReference type="ARBA" id="ARBA00022723"/>
    </source>
</evidence>
<evidence type="ECO:0000313" key="9">
    <source>
        <dbReference type="Proteomes" id="UP000018936"/>
    </source>
</evidence>
<dbReference type="InterPro" id="IPR050479">
    <property type="entry name" value="CYP11_CYP27_families"/>
</dbReference>
<dbReference type="GO" id="GO:0071375">
    <property type="term" value="P:cellular response to peptide hormone stimulus"/>
    <property type="evidence" value="ECO:0007669"/>
    <property type="project" value="TreeGrafter"/>
</dbReference>
<dbReference type="SMR" id="V8NTT2"/>
<keyword evidence="7" id="KW-0503">Monooxygenase</keyword>
<name>V8NTT2_OPHHA</name>
<evidence type="ECO:0000256" key="5">
    <source>
        <dbReference type="ARBA" id="ARBA00023002"/>
    </source>
</evidence>
<dbReference type="AlphaFoldDB" id="V8NTT2"/>
<comment type="cofactor">
    <cofactor evidence="1">
        <name>heme</name>
        <dbReference type="ChEBI" id="CHEBI:30413"/>
    </cofactor>
</comment>
<comment type="similarity">
    <text evidence="2">Belongs to the cytochrome P450 family.</text>
</comment>
<dbReference type="Pfam" id="PF00067">
    <property type="entry name" value="p450"/>
    <property type="match status" value="1"/>
</dbReference>
<evidence type="ECO:0000256" key="6">
    <source>
        <dbReference type="ARBA" id="ARBA00023004"/>
    </source>
</evidence>
<sequence>MPQTLKLATKASLVAKLFPELWVESLLGPRPKIEGKAKYGPVWKASFGPILTVHVADPSLIEQVLRQEGKHPIRSDLSSWKDYRVCRGHAYGLLTAEGEEWQRIRSILGKHMLKPKEVESYTGTLNEVVRDLIGRLQHQRNLHERHVVKNVANEFYKFGLEGISSVLFESRIGCLEPKVPEETEKFISSINTMFIMTLLTMAMPKFLHKIFPKPWQKFCESWDYMFEFAKGHIDKRMAEVSEKIIQGEKVEGKYLTYYLAQEKLSMKSIYGNVTELLLAGVDTISSTLSWSLYELSRHPQIQAAVHEEITTVMQEGLIPTAADVAQMPLLKAVVKEVLR</sequence>
<keyword evidence="6" id="KW-0408">Iron</keyword>
<evidence type="ECO:0000256" key="2">
    <source>
        <dbReference type="ARBA" id="ARBA00010617"/>
    </source>
</evidence>
<evidence type="ECO:0000256" key="7">
    <source>
        <dbReference type="ARBA" id="ARBA00023033"/>
    </source>
</evidence>
<dbReference type="OrthoDB" id="3945418at2759"/>
<evidence type="ECO:0000313" key="8">
    <source>
        <dbReference type="EMBL" id="ETE64947.1"/>
    </source>
</evidence>
<dbReference type="GO" id="GO:0006700">
    <property type="term" value="P:C21-steroid hormone biosynthetic process"/>
    <property type="evidence" value="ECO:0007669"/>
    <property type="project" value="TreeGrafter"/>
</dbReference>
<dbReference type="GO" id="GO:0006704">
    <property type="term" value="P:glucocorticoid biosynthetic process"/>
    <property type="evidence" value="ECO:0007669"/>
    <property type="project" value="TreeGrafter"/>
</dbReference>
<keyword evidence="9" id="KW-1185">Reference proteome</keyword>
<organism evidence="8 9">
    <name type="scientific">Ophiophagus hannah</name>
    <name type="common">King cobra</name>
    <name type="synonym">Naja hannah</name>
    <dbReference type="NCBI Taxonomy" id="8665"/>
    <lineage>
        <taxon>Eukaryota</taxon>
        <taxon>Metazoa</taxon>
        <taxon>Chordata</taxon>
        <taxon>Craniata</taxon>
        <taxon>Vertebrata</taxon>
        <taxon>Euteleostomi</taxon>
        <taxon>Lepidosauria</taxon>
        <taxon>Squamata</taxon>
        <taxon>Bifurcata</taxon>
        <taxon>Unidentata</taxon>
        <taxon>Episquamata</taxon>
        <taxon>Toxicofera</taxon>
        <taxon>Serpentes</taxon>
        <taxon>Colubroidea</taxon>
        <taxon>Elapidae</taxon>
        <taxon>Elapinae</taxon>
        <taxon>Ophiophagus</taxon>
    </lineage>
</organism>
<comment type="caution">
    <text evidence="8">The sequence shown here is derived from an EMBL/GenBank/DDBJ whole genome shotgun (WGS) entry which is preliminary data.</text>
</comment>
<dbReference type="PANTHER" id="PTHR24279:SF121">
    <property type="entry name" value="CYTOCHROME P450 FAMILY 27 SUBFAMILY B MEMBER 1"/>
    <property type="match status" value="1"/>
</dbReference>
<protein>
    <submittedName>
        <fullName evidence="8">25-hydroxyvitamin D-1 alpha hydroxylase, mitochondrial</fullName>
    </submittedName>
</protein>
<dbReference type="GO" id="GO:0004497">
    <property type="term" value="F:monooxygenase activity"/>
    <property type="evidence" value="ECO:0007669"/>
    <property type="project" value="UniProtKB-KW"/>
</dbReference>
<dbReference type="GO" id="GO:0034650">
    <property type="term" value="P:cortisol metabolic process"/>
    <property type="evidence" value="ECO:0007669"/>
    <property type="project" value="TreeGrafter"/>
</dbReference>
<dbReference type="GO" id="GO:0008203">
    <property type="term" value="P:cholesterol metabolic process"/>
    <property type="evidence" value="ECO:0007669"/>
    <property type="project" value="TreeGrafter"/>
</dbReference>
<dbReference type="InterPro" id="IPR002401">
    <property type="entry name" value="Cyt_P450_E_grp-I"/>
</dbReference>
<dbReference type="Proteomes" id="UP000018936">
    <property type="component" value="Unassembled WGS sequence"/>
</dbReference>
<dbReference type="PRINTS" id="PR00463">
    <property type="entry name" value="EP450I"/>
</dbReference>
<dbReference type="EMBL" id="AZIM01002044">
    <property type="protein sequence ID" value="ETE64947.1"/>
    <property type="molecule type" value="Genomic_DNA"/>
</dbReference>
<dbReference type="Gene3D" id="1.10.630.10">
    <property type="entry name" value="Cytochrome P450"/>
    <property type="match status" value="1"/>
</dbReference>
<keyword evidence="3" id="KW-0349">Heme</keyword>
<dbReference type="PANTHER" id="PTHR24279">
    <property type="entry name" value="CYTOCHROME P450"/>
    <property type="match status" value="1"/>
</dbReference>
<dbReference type="GO" id="GO:0020037">
    <property type="term" value="F:heme binding"/>
    <property type="evidence" value="ECO:0007669"/>
    <property type="project" value="InterPro"/>
</dbReference>
<evidence type="ECO:0000256" key="1">
    <source>
        <dbReference type="ARBA" id="ARBA00001971"/>
    </source>
</evidence>
<keyword evidence="4" id="KW-0479">Metal-binding</keyword>
<feature type="non-terminal residue" evidence="8">
    <location>
        <position position="1"/>
    </location>
</feature>
<accession>V8NTT2</accession>